<dbReference type="Pfam" id="PF01979">
    <property type="entry name" value="Amidohydro_1"/>
    <property type="match status" value="1"/>
</dbReference>
<dbReference type="CDD" id="cd01295">
    <property type="entry name" value="AdeC"/>
    <property type="match status" value="1"/>
</dbReference>
<evidence type="ECO:0000313" key="10">
    <source>
        <dbReference type="Proteomes" id="UP000051576"/>
    </source>
</evidence>
<evidence type="ECO:0000256" key="1">
    <source>
        <dbReference type="ARBA" id="ARBA00006773"/>
    </source>
</evidence>
<evidence type="ECO:0000313" key="9">
    <source>
        <dbReference type="EMBL" id="KRM87713.1"/>
    </source>
</evidence>
<dbReference type="NCBIfam" id="TIGR01178">
    <property type="entry name" value="ade"/>
    <property type="match status" value="1"/>
</dbReference>
<comment type="cofactor">
    <cofactor evidence="6">
        <name>Mn(2+)</name>
        <dbReference type="ChEBI" id="CHEBI:29035"/>
    </cofactor>
</comment>
<dbReference type="STRING" id="1133569.FD21_GL001251"/>
<dbReference type="InterPro" id="IPR011059">
    <property type="entry name" value="Metal-dep_hydrolase_composite"/>
</dbReference>
<comment type="catalytic activity">
    <reaction evidence="5 6">
        <text>adenine + H2O + H(+) = hypoxanthine + NH4(+)</text>
        <dbReference type="Rhea" id="RHEA:23688"/>
        <dbReference type="ChEBI" id="CHEBI:15377"/>
        <dbReference type="ChEBI" id="CHEBI:15378"/>
        <dbReference type="ChEBI" id="CHEBI:16708"/>
        <dbReference type="ChEBI" id="CHEBI:17368"/>
        <dbReference type="ChEBI" id="CHEBI:28938"/>
        <dbReference type="EC" id="3.5.4.2"/>
    </reaction>
</comment>
<dbReference type="HAMAP" id="MF_01518">
    <property type="entry name" value="Adenine_deamin"/>
    <property type="match status" value="1"/>
</dbReference>
<gene>
    <name evidence="6" type="primary">ade</name>
    <name evidence="9" type="ORF">FD21_GL001251</name>
</gene>
<dbReference type="InterPro" id="IPR006680">
    <property type="entry name" value="Amidohydro-rel"/>
</dbReference>
<evidence type="ECO:0000256" key="3">
    <source>
        <dbReference type="ARBA" id="ARBA00022801"/>
    </source>
</evidence>
<dbReference type="SUPFAM" id="SSF51338">
    <property type="entry name" value="Composite domain of metallo-dependent hydrolases"/>
    <property type="match status" value="1"/>
</dbReference>
<dbReference type="InterPro" id="IPR006679">
    <property type="entry name" value="Adenine_deam"/>
</dbReference>
<dbReference type="eggNOG" id="COG1001">
    <property type="taxonomic scope" value="Bacteria"/>
</dbReference>
<dbReference type="Gene3D" id="2.30.40.10">
    <property type="entry name" value="Urease, subunit C, domain 1"/>
    <property type="match status" value="1"/>
</dbReference>
<dbReference type="InterPro" id="IPR032466">
    <property type="entry name" value="Metal_Hydrolase"/>
</dbReference>
<dbReference type="RefSeq" id="WP_010581325.1">
    <property type="nucleotide sequence ID" value="NZ_AHYZ01000183.1"/>
</dbReference>
<proteinExistence type="inferred from homology"/>
<evidence type="ECO:0000259" key="8">
    <source>
        <dbReference type="Pfam" id="PF13382"/>
    </source>
</evidence>
<reference evidence="9 10" key="1">
    <citation type="journal article" date="2015" name="Genome Announc.">
        <title>Expanding the biotechnology potential of lactobacilli through comparative genomics of 213 strains and associated genera.</title>
        <authorList>
            <person name="Sun Z."/>
            <person name="Harris H.M."/>
            <person name="McCann A."/>
            <person name="Guo C."/>
            <person name="Argimon S."/>
            <person name="Zhang W."/>
            <person name="Yang X."/>
            <person name="Jeffery I.B."/>
            <person name="Cooney J.C."/>
            <person name="Kagawa T.F."/>
            <person name="Liu W."/>
            <person name="Song Y."/>
            <person name="Salvetti E."/>
            <person name="Wrobel A."/>
            <person name="Rasinkangas P."/>
            <person name="Parkhill J."/>
            <person name="Rea M.C."/>
            <person name="O'Sullivan O."/>
            <person name="Ritari J."/>
            <person name="Douillard F.P."/>
            <person name="Paul Ross R."/>
            <person name="Yang R."/>
            <person name="Briner A.E."/>
            <person name="Felis G.E."/>
            <person name="de Vos W.M."/>
            <person name="Barrangou R."/>
            <person name="Klaenhammer T.R."/>
            <person name="Caufield P.W."/>
            <person name="Cui Y."/>
            <person name="Zhang H."/>
            <person name="O'Toole P.W."/>
        </authorList>
    </citation>
    <scope>NUCLEOTIDE SEQUENCE [LARGE SCALE GENOMIC DNA]</scope>
    <source>
        <strain evidence="9 10">DSM 20605</strain>
    </source>
</reference>
<dbReference type="GO" id="GO:0006146">
    <property type="term" value="P:adenine catabolic process"/>
    <property type="evidence" value="ECO:0007669"/>
    <property type="project" value="InterPro"/>
</dbReference>
<feature type="domain" description="Amidohydrolase-related" evidence="7">
    <location>
        <begin position="55"/>
        <end position="337"/>
    </location>
</feature>
<sequence>MKQNVELCIKNGRILNVFRRQFEDKKLWINHGKIIATGEATDLNANRTYDAQQAFIVPGMIDAHVHVESSMVAPSELGKALLPTGTTAIVADPHEIANVCGIPGIEYMIKDAAQTPLDIFYMLPSSVPCTPFEHNGATLTAADLKPLYAEPTVKGLAEVMDFPAVVNGDPDLLQKIQDAQAAGYHADGHGSGLNSQQLDIYRRVGIDTDHECMTKQQAQTRLAAGFWTFLREGSVERDLNQVIEAVNEGNAQRFAFCTDDKLISDILVEGGIDRCIRLAIKKGIRPETAYTMASYNAAQAHKLTNYGALSTGFTADLVVLADLKAASARRVMKAGQWITPSNTQPLAFDQSTVHHQLQLKDLELKPKSRNCQVIGIIPNHIETQRLQRTVPLNNGLFCNDFDQDISKMIVVERHHNLGTFGLGLVHGFGLKNGAIATTVAHDSHNIVAVGTDDQAIYTAIQAITNSNGGIAVAQQDQILAIMPLPIAGLMSAKPYATAAQDLQAISTGYQKITGKKTVDFNPFITLSFLTLPVIPTLKLTDQGLYDFEAGKFIDLEVD</sequence>
<dbReference type="OrthoDB" id="9775607at2"/>
<dbReference type="AlphaFoldDB" id="A0A0R2C7G3"/>
<evidence type="ECO:0000256" key="5">
    <source>
        <dbReference type="ARBA" id="ARBA00047720"/>
    </source>
</evidence>
<evidence type="ECO:0000256" key="4">
    <source>
        <dbReference type="ARBA" id="ARBA00023211"/>
    </source>
</evidence>
<comment type="similarity">
    <text evidence="1 6">Belongs to the metallo-dependent hydrolases superfamily. Adenine deaminase family.</text>
</comment>
<dbReference type="InterPro" id="IPR026912">
    <property type="entry name" value="Adenine_deam_C"/>
</dbReference>
<dbReference type="GO" id="GO:0000034">
    <property type="term" value="F:adenine deaminase activity"/>
    <property type="evidence" value="ECO:0007669"/>
    <property type="project" value="UniProtKB-UniRule"/>
</dbReference>
<evidence type="ECO:0000256" key="2">
    <source>
        <dbReference type="ARBA" id="ARBA00012782"/>
    </source>
</evidence>
<dbReference type="Gene3D" id="3.20.20.140">
    <property type="entry name" value="Metal-dependent hydrolases"/>
    <property type="match status" value="1"/>
</dbReference>
<dbReference type="PATRIC" id="fig|1133569.4.peg.1383"/>
<dbReference type="Pfam" id="PF13382">
    <property type="entry name" value="Adenine_deam_C"/>
    <property type="match status" value="1"/>
</dbReference>
<dbReference type="PANTHER" id="PTHR11113">
    <property type="entry name" value="N-ACETYLGLUCOSAMINE-6-PHOSPHATE DEACETYLASE"/>
    <property type="match status" value="1"/>
</dbReference>
<keyword evidence="4 6" id="KW-0464">Manganese</keyword>
<evidence type="ECO:0000259" key="7">
    <source>
        <dbReference type="Pfam" id="PF01979"/>
    </source>
</evidence>
<feature type="domain" description="Adenine deaminase C-terminal" evidence="8">
    <location>
        <begin position="381"/>
        <end position="549"/>
    </location>
</feature>
<organism evidence="9 10">
    <name type="scientific">Liquorilactobacillus vini DSM 20605</name>
    <dbReference type="NCBI Taxonomy" id="1133569"/>
    <lineage>
        <taxon>Bacteria</taxon>
        <taxon>Bacillati</taxon>
        <taxon>Bacillota</taxon>
        <taxon>Bacilli</taxon>
        <taxon>Lactobacillales</taxon>
        <taxon>Lactobacillaceae</taxon>
        <taxon>Liquorilactobacillus</taxon>
    </lineage>
</organism>
<keyword evidence="10" id="KW-1185">Reference proteome</keyword>
<name>A0A0R2C7G3_9LACO</name>
<keyword evidence="3 6" id="KW-0378">Hydrolase</keyword>
<dbReference type="EC" id="3.5.4.2" evidence="2 6"/>
<dbReference type="EMBL" id="AYYX01000035">
    <property type="protein sequence ID" value="KRM87713.1"/>
    <property type="molecule type" value="Genomic_DNA"/>
</dbReference>
<comment type="caution">
    <text evidence="9">The sequence shown here is derived from an EMBL/GenBank/DDBJ whole genome shotgun (WGS) entry which is preliminary data.</text>
</comment>
<protein>
    <recommendedName>
        <fullName evidence="2 6">Adenine deaminase</fullName>
        <shortName evidence="6">Adenase</shortName>
        <shortName evidence="6">Adenine aminase</shortName>
        <ecNumber evidence="2 6">3.5.4.2</ecNumber>
    </recommendedName>
</protein>
<accession>A0A0R2C7G3</accession>
<evidence type="ECO:0000256" key="6">
    <source>
        <dbReference type="HAMAP-Rule" id="MF_01518"/>
    </source>
</evidence>
<dbReference type="Proteomes" id="UP000051576">
    <property type="component" value="Unassembled WGS sequence"/>
</dbReference>
<dbReference type="SUPFAM" id="SSF51556">
    <property type="entry name" value="Metallo-dependent hydrolases"/>
    <property type="match status" value="1"/>
</dbReference>
<dbReference type="PANTHER" id="PTHR11113:SF2">
    <property type="entry name" value="ADENINE DEAMINASE"/>
    <property type="match status" value="1"/>
</dbReference>